<dbReference type="SUPFAM" id="SSF48726">
    <property type="entry name" value="Immunoglobulin"/>
    <property type="match status" value="1"/>
</dbReference>
<dbReference type="PROSITE" id="PS50835">
    <property type="entry name" value="IG_LIKE"/>
    <property type="match status" value="1"/>
</dbReference>
<sequence length="231" mass="25931">MNIMDFILNLPSVAVHFTSPLLLVFLVQTSAAGPFQVIGSPLPIVVAPGDDIILPCHVEPPCDVVDLTVEWSKPELRTDPNDRLRRAKYVHLYRDNREVPDMKMSSYVGRTSLFVDDLKQGNISLRVTNVTQEDEGQYRCFIPKLKGIQSSVVQLIVEQNFDQTASTETPFNPINLQTPEPLEERNLEGALSSQSRLILLSAVLVVAFSIGVGGYLYFRYRCKKTVPLREI</sequence>
<dbReference type="GO" id="GO:0050852">
    <property type="term" value="P:T cell receptor signaling pathway"/>
    <property type="evidence" value="ECO:0007669"/>
    <property type="project" value="TreeGrafter"/>
</dbReference>
<dbReference type="GeneID" id="106524466"/>
<dbReference type="InterPro" id="IPR050504">
    <property type="entry name" value="IgSF_BTN/MOG"/>
</dbReference>
<dbReference type="GO" id="GO:0001817">
    <property type="term" value="P:regulation of cytokine production"/>
    <property type="evidence" value="ECO:0007669"/>
    <property type="project" value="TreeGrafter"/>
</dbReference>
<dbReference type="GO" id="GO:0005102">
    <property type="term" value="F:signaling receptor binding"/>
    <property type="evidence" value="ECO:0007669"/>
    <property type="project" value="TreeGrafter"/>
</dbReference>
<dbReference type="InterPro" id="IPR003599">
    <property type="entry name" value="Ig_sub"/>
</dbReference>
<evidence type="ECO:0000259" key="9">
    <source>
        <dbReference type="PROSITE" id="PS50835"/>
    </source>
</evidence>
<keyword evidence="3 7" id="KW-0472">Membrane</keyword>
<dbReference type="FunFam" id="2.60.40.10:FF:000142">
    <property type="entry name" value="V-set domain-containing T-cell activation inhibitor 1"/>
    <property type="match status" value="1"/>
</dbReference>
<dbReference type="GO" id="GO:1903037">
    <property type="term" value="P:regulation of leukocyte cell-cell adhesion"/>
    <property type="evidence" value="ECO:0007669"/>
    <property type="project" value="UniProtKB-ARBA"/>
</dbReference>
<dbReference type="RefSeq" id="XP_013873729.1">
    <property type="nucleotide sequence ID" value="XM_014018275.1"/>
</dbReference>
<dbReference type="InterPro" id="IPR036179">
    <property type="entry name" value="Ig-like_dom_sf"/>
</dbReference>
<evidence type="ECO:0000256" key="3">
    <source>
        <dbReference type="ARBA" id="ARBA00023136"/>
    </source>
</evidence>
<dbReference type="InterPro" id="IPR007110">
    <property type="entry name" value="Ig-like_dom"/>
</dbReference>
<dbReference type="InParanoid" id="A0A2I4C196"/>
<dbReference type="GO" id="GO:0009897">
    <property type="term" value="C:external side of plasma membrane"/>
    <property type="evidence" value="ECO:0007669"/>
    <property type="project" value="TreeGrafter"/>
</dbReference>
<keyword evidence="2 8" id="KW-0732">Signal</keyword>
<organism evidence="10 11">
    <name type="scientific">Austrofundulus limnaeus</name>
    <name type="common">Annual killifish</name>
    <dbReference type="NCBI Taxonomy" id="52670"/>
    <lineage>
        <taxon>Eukaryota</taxon>
        <taxon>Metazoa</taxon>
        <taxon>Chordata</taxon>
        <taxon>Craniata</taxon>
        <taxon>Vertebrata</taxon>
        <taxon>Euteleostomi</taxon>
        <taxon>Actinopterygii</taxon>
        <taxon>Neopterygii</taxon>
        <taxon>Teleostei</taxon>
        <taxon>Neoteleostei</taxon>
        <taxon>Acanthomorphata</taxon>
        <taxon>Ovalentaria</taxon>
        <taxon>Atherinomorphae</taxon>
        <taxon>Cyprinodontiformes</taxon>
        <taxon>Rivulidae</taxon>
        <taxon>Austrofundulus</taxon>
    </lineage>
</organism>
<dbReference type="AlphaFoldDB" id="A0A2I4C196"/>
<keyword evidence="7" id="KW-0812">Transmembrane</keyword>
<dbReference type="Pfam" id="PF07686">
    <property type="entry name" value="V-set"/>
    <property type="match status" value="1"/>
</dbReference>
<evidence type="ECO:0000256" key="5">
    <source>
        <dbReference type="ARBA" id="ARBA00023180"/>
    </source>
</evidence>
<evidence type="ECO:0000313" key="10">
    <source>
        <dbReference type="Proteomes" id="UP000192220"/>
    </source>
</evidence>
<accession>A0A2I4C196</accession>
<comment type="subcellular location">
    <subcellularLocation>
        <location evidence="1">Membrane</location>
    </subcellularLocation>
</comment>
<reference evidence="11" key="1">
    <citation type="submission" date="2025-08" db="UniProtKB">
        <authorList>
            <consortium name="RefSeq"/>
        </authorList>
    </citation>
    <scope>IDENTIFICATION</scope>
    <source>
        <strain evidence="11">Quisiro</strain>
        <tissue evidence="11">Liver</tissue>
    </source>
</reference>
<dbReference type="OrthoDB" id="9898017at2759"/>
<feature type="domain" description="Ig-like" evidence="9">
    <location>
        <begin position="34"/>
        <end position="140"/>
    </location>
</feature>
<feature type="transmembrane region" description="Helical" evidence="7">
    <location>
        <begin position="197"/>
        <end position="218"/>
    </location>
</feature>
<evidence type="ECO:0000256" key="4">
    <source>
        <dbReference type="ARBA" id="ARBA00023157"/>
    </source>
</evidence>
<evidence type="ECO:0000256" key="2">
    <source>
        <dbReference type="ARBA" id="ARBA00022729"/>
    </source>
</evidence>
<dbReference type="PANTHER" id="PTHR24100">
    <property type="entry name" value="BUTYROPHILIN"/>
    <property type="match status" value="1"/>
</dbReference>
<proteinExistence type="predicted"/>
<protein>
    <submittedName>
        <fullName evidence="11">Myelin-oligodendrocyte glycoprotein</fullName>
    </submittedName>
</protein>
<evidence type="ECO:0000256" key="1">
    <source>
        <dbReference type="ARBA" id="ARBA00004370"/>
    </source>
</evidence>
<feature type="chain" id="PRO_5014129893" evidence="8">
    <location>
        <begin position="33"/>
        <end position="231"/>
    </location>
</feature>
<dbReference type="PANTHER" id="PTHR24100:SF151">
    <property type="entry name" value="ICOS LIGAND"/>
    <property type="match status" value="1"/>
</dbReference>
<dbReference type="GO" id="GO:0050863">
    <property type="term" value="P:regulation of T cell activation"/>
    <property type="evidence" value="ECO:0007669"/>
    <property type="project" value="UniProtKB-ARBA"/>
</dbReference>
<keyword evidence="10" id="KW-1185">Reference proteome</keyword>
<dbReference type="Gene3D" id="2.60.40.10">
    <property type="entry name" value="Immunoglobulins"/>
    <property type="match status" value="1"/>
</dbReference>
<dbReference type="InterPro" id="IPR013106">
    <property type="entry name" value="Ig_V-set"/>
</dbReference>
<keyword evidence="5" id="KW-0325">Glycoprotein</keyword>
<dbReference type="Proteomes" id="UP000192220">
    <property type="component" value="Unplaced"/>
</dbReference>
<keyword evidence="4" id="KW-1015">Disulfide bond</keyword>
<keyword evidence="6" id="KW-0393">Immunoglobulin domain</keyword>
<name>A0A2I4C196_AUSLI</name>
<evidence type="ECO:0000313" key="11">
    <source>
        <dbReference type="RefSeq" id="XP_013873729.1"/>
    </source>
</evidence>
<dbReference type="InterPro" id="IPR013783">
    <property type="entry name" value="Ig-like_fold"/>
</dbReference>
<gene>
    <name evidence="11" type="primary">LOC106524466</name>
</gene>
<dbReference type="SMART" id="SM00409">
    <property type="entry name" value="IG"/>
    <property type="match status" value="1"/>
</dbReference>
<evidence type="ECO:0000256" key="7">
    <source>
        <dbReference type="SAM" id="Phobius"/>
    </source>
</evidence>
<keyword evidence="7" id="KW-1133">Transmembrane helix</keyword>
<feature type="signal peptide" evidence="8">
    <location>
        <begin position="1"/>
        <end position="32"/>
    </location>
</feature>
<evidence type="ECO:0000256" key="6">
    <source>
        <dbReference type="ARBA" id="ARBA00023319"/>
    </source>
</evidence>
<evidence type="ECO:0000256" key="8">
    <source>
        <dbReference type="SAM" id="SignalP"/>
    </source>
</evidence>
<dbReference type="KEGG" id="alim:106524466"/>